<dbReference type="Proteomes" id="UP001359559">
    <property type="component" value="Unassembled WGS sequence"/>
</dbReference>
<proteinExistence type="predicted"/>
<gene>
    <name evidence="2" type="ORF">RJT34_30336</name>
</gene>
<dbReference type="EMBL" id="JAYKXN010000008">
    <property type="protein sequence ID" value="KAK7262756.1"/>
    <property type="molecule type" value="Genomic_DNA"/>
</dbReference>
<reference evidence="2 3" key="1">
    <citation type="submission" date="2024-01" db="EMBL/GenBank/DDBJ databases">
        <title>The genomes of 5 underutilized Papilionoideae crops provide insights into root nodulation and disease resistance.</title>
        <authorList>
            <person name="Yuan L."/>
        </authorList>
    </citation>
    <scope>NUCLEOTIDE SEQUENCE [LARGE SCALE GENOMIC DNA]</scope>
    <source>
        <strain evidence="2">LY-2023</strain>
        <tissue evidence="2">Leaf</tissue>
    </source>
</reference>
<evidence type="ECO:0000313" key="3">
    <source>
        <dbReference type="Proteomes" id="UP001359559"/>
    </source>
</evidence>
<organism evidence="2 3">
    <name type="scientific">Clitoria ternatea</name>
    <name type="common">Butterfly pea</name>
    <dbReference type="NCBI Taxonomy" id="43366"/>
    <lineage>
        <taxon>Eukaryota</taxon>
        <taxon>Viridiplantae</taxon>
        <taxon>Streptophyta</taxon>
        <taxon>Embryophyta</taxon>
        <taxon>Tracheophyta</taxon>
        <taxon>Spermatophyta</taxon>
        <taxon>Magnoliopsida</taxon>
        <taxon>eudicotyledons</taxon>
        <taxon>Gunneridae</taxon>
        <taxon>Pentapetalae</taxon>
        <taxon>rosids</taxon>
        <taxon>fabids</taxon>
        <taxon>Fabales</taxon>
        <taxon>Fabaceae</taxon>
        <taxon>Papilionoideae</taxon>
        <taxon>50 kb inversion clade</taxon>
        <taxon>NPAAA clade</taxon>
        <taxon>indigoferoid/millettioid clade</taxon>
        <taxon>Phaseoleae</taxon>
        <taxon>Clitoria</taxon>
    </lineage>
</organism>
<accession>A0AAN9EUD7</accession>
<keyword evidence="3" id="KW-1185">Reference proteome</keyword>
<dbReference type="AlphaFoldDB" id="A0AAN9EUD7"/>
<evidence type="ECO:0000256" key="1">
    <source>
        <dbReference type="SAM" id="MobiDB-lite"/>
    </source>
</evidence>
<name>A0AAN9EUD7_CLITE</name>
<feature type="region of interest" description="Disordered" evidence="1">
    <location>
        <begin position="13"/>
        <end position="37"/>
    </location>
</feature>
<comment type="caution">
    <text evidence="2">The sequence shown here is derived from an EMBL/GenBank/DDBJ whole genome shotgun (WGS) entry which is preliminary data.</text>
</comment>
<sequence>MIVQSNETAIIGRKRKFDEVTHEMPPLNEENQEASKAQEREVVNPFIAQENIAHNYVIGLDLNYPPIEDEVEVEPYIVMEDAANANEMEVDDGANEINFNIDLNAVPTDEVEDKANP</sequence>
<protein>
    <submittedName>
        <fullName evidence="2">Uncharacterized protein</fullName>
    </submittedName>
</protein>
<evidence type="ECO:0000313" key="2">
    <source>
        <dbReference type="EMBL" id="KAK7262756.1"/>
    </source>
</evidence>